<dbReference type="AlphaFoldDB" id="A0A0Q3GST8"/>
<feature type="compositionally biased region" description="Basic and acidic residues" evidence="1">
    <location>
        <begin position="250"/>
        <end position="275"/>
    </location>
</feature>
<evidence type="ECO:0000313" key="3">
    <source>
        <dbReference type="EMBL" id="KQK13919.2"/>
    </source>
</evidence>
<dbReference type="Proteomes" id="UP000008810">
    <property type="component" value="Chromosome 1"/>
</dbReference>
<feature type="transmembrane region" description="Helical" evidence="2">
    <location>
        <begin position="12"/>
        <end position="28"/>
    </location>
</feature>
<evidence type="ECO:0000256" key="1">
    <source>
        <dbReference type="SAM" id="MobiDB-lite"/>
    </source>
</evidence>
<dbReference type="Gramene" id="KQK13919">
    <property type="protein sequence ID" value="KQK13919"/>
    <property type="gene ID" value="BRADI_1g13356v3"/>
</dbReference>
<dbReference type="EMBL" id="CM000880">
    <property type="protein sequence ID" value="KQK13919.2"/>
    <property type="molecule type" value="Genomic_DNA"/>
</dbReference>
<accession>A0A0Q3GST8</accession>
<protein>
    <submittedName>
        <fullName evidence="3 4">Uncharacterized protein</fullName>
    </submittedName>
</protein>
<reference evidence="3 4" key="1">
    <citation type="journal article" date="2010" name="Nature">
        <title>Genome sequencing and analysis of the model grass Brachypodium distachyon.</title>
        <authorList>
            <consortium name="International Brachypodium Initiative"/>
        </authorList>
    </citation>
    <scope>NUCLEOTIDE SEQUENCE [LARGE SCALE GENOMIC DNA]</scope>
    <source>
        <strain evidence="3 4">Bd21</strain>
    </source>
</reference>
<reference evidence="3" key="2">
    <citation type="submission" date="2017-06" db="EMBL/GenBank/DDBJ databases">
        <title>WGS assembly of Brachypodium distachyon.</title>
        <authorList>
            <consortium name="The International Brachypodium Initiative"/>
            <person name="Lucas S."/>
            <person name="Harmon-Smith M."/>
            <person name="Lail K."/>
            <person name="Tice H."/>
            <person name="Grimwood J."/>
            <person name="Bruce D."/>
            <person name="Barry K."/>
            <person name="Shu S."/>
            <person name="Lindquist E."/>
            <person name="Wang M."/>
            <person name="Pitluck S."/>
            <person name="Vogel J.P."/>
            <person name="Garvin D.F."/>
            <person name="Mockler T.C."/>
            <person name="Schmutz J."/>
            <person name="Rokhsar D."/>
            <person name="Bevan M.W."/>
        </authorList>
    </citation>
    <scope>NUCLEOTIDE SEQUENCE</scope>
    <source>
        <strain evidence="3">Bd21</strain>
    </source>
</reference>
<proteinExistence type="predicted"/>
<name>A0A0Q3GST8_BRADI</name>
<feature type="transmembrane region" description="Helical" evidence="2">
    <location>
        <begin position="34"/>
        <end position="57"/>
    </location>
</feature>
<feature type="compositionally biased region" description="Low complexity" evidence="1">
    <location>
        <begin position="277"/>
        <end position="294"/>
    </location>
</feature>
<evidence type="ECO:0000313" key="5">
    <source>
        <dbReference type="Proteomes" id="UP000008810"/>
    </source>
</evidence>
<feature type="non-terminal residue" evidence="3">
    <location>
        <position position="407"/>
    </location>
</feature>
<feature type="compositionally biased region" description="Basic and acidic residues" evidence="1">
    <location>
        <begin position="315"/>
        <end position="330"/>
    </location>
</feature>
<keyword evidence="2" id="KW-1133">Transmembrane helix</keyword>
<feature type="region of interest" description="Disordered" evidence="1">
    <location>
        <begin position="102"/>
        <end position="208"/>
    </location>
</feature>
<keyword evidence="2" id="KW-0812">Transmembrane</keyword>
<dbReference type="InParanoid" id="A0A0Q3GST8"/>
<dbReference type="EnsemblPlants" id="KQK13919">
    <property type="protein sequence ID" value="KQK13919"/>
    <property type="gene ID" value="BRADI_1g13356v3"/>
</dbReference>
<gene>
    <name evidence="3" type="ORF">BRADI_1g13356v3</name>
</gene>
<evidence type="ECO:0000256" key="2">
    <source>
        <dbReference type="SAM" id="Phobius"/>
    </source>
</evidence>
<keyword evidence="2" id="KW-0472">Membrane</keyword>
<organism evidence="3">
    <name type="scientific">Brachypodium distachyon</name>
    <name type="common">Purple false brome</name>
    <name type="synonym">Trachynia distachya</name>
    <dbReference type="NCBI Taxonomy" id="15368"/>
    <lineage>
        <taxon>Eukaryota</taxon>
        <taxon>Viridiplantae</taxon>
        <taxon>Streptophyta</taxon>
        <taxon>Embryophyta</taxon>
        <taxon>Tracheophyta</taxon>
        <taxon>Spermatophyta</taxon>
        <taxon>Magnoliopsida</taxon>
        <taxon>Liliopsida</taxon>
        <taxon>Poales</taxon>
        <taxon>Poaceae</taxon>
        <taxon>BOP clade</taxon>
        <taxon>Pooideae</taxon>
        <taxon>Stipodae</taxon>
        <taxon>Brachypodieae</taxon>
        <taxon>Brachypodium</taxon>
    </lineage>
</organism>
<sequence>MPSGSSGLRPGTCLGFGPFAFLFFSFFLREFYCFPSFFFLFLLVVGPKGTAGLGWGVDRLGLAARLRGWAGSGHGPPWSSGAGCWNAGGMRDALPVAARAGRGHARQGSPAATVYGLRTGGRAGKRRSSQGGARWRRSARAGRRCRPAGKSSTAAHRSWGRRWTRGSSRTCRDVRRSSPRARRHGETNRGGGERNPTLETPRDGKAAVVGDELDAGALREAGGEVESTRWLTRKTRFSCDRRRGGGGCGRVDRERRRETGDGEDASRPRLGDARDPGASAGAAKGFSGLLWWSGRRSRGAGSTGGGGARARRCSWRREMASVGEKREVRRGGRAGAGEEEGASGERIRTLGAGVGGTVPAGSMGVDTGMAGRRDGAAQGEGRGATWARTGADEGDSGPGPVNRASPA</sequence>
<evidence type="ECO:0000313" key="4">
    <source>
        <dbReference type="EnsemblPlants" id="KQK13919"/>
    </source>
</evidence>
<feature type="region of interest" description="Disordered" evidence="1">
    <location>
        <begin position="241"/>
        <end position="407"/>
    </location>
</feature>
<keyword evidence="5" id="KW-1185">Reference proteome</keyword>
<feature type="compositionally biased region" description="Basic residues" evidence="1">
    <location>
        <begin position="123"/>
        <end position="147"/>
    </location>
</feature>
<reference evidence="4" key="3">
    <citation type="submission" date="2018-08" db="UniProtKB">
        <authorList>
            <consortium name="EnsemblPlants"/>
        </authorList>
    </citation>
    <scope>IDENTIFICATION</scope>
    <source>
        <strain evidence="4">cv. Bd21</strain>
    </source>
</reference>